<gene>
    <name evidence="5" type="ORF">VAE063_750001</name>
</gene>
<keyword evidence="1" id="KW-0229">DNA integration</keyword>
<dbReference type="InterPro" id="IPR050090">
    <property type="entry name" value="Tyrosine_recombinase_XerCD"/>
</dbReference>
<feature type="region of interest" description="Disordered" evidence="3">
    <location>
        <begin position="376"/>
        <end position="421"/>
    </location>
</feature>
<dbReference type="InterPro" id="IPR002104">
    <property type="entry name" value="Integrase_catalytic"/>
</dbReference>
<dbReference type="InterPro" id="IPR013762">
    <property type="entry name" value="Integrase-like_cat_sf"/>
</dbReference>
<evidence type="ECO:0000313" key="6">
    <source>
        <dbReference type="Proteomes" id="UP001152658"/>
    </source>
</evidence>
<dbReference type="CDD" id="cd00397">
    <property type="entry name" value="DNA_BRE_C"/>
    <property type="match status" value="1"/>
</dbReference>
<dbReference type="PANTHER" id="PTHR30349">
    <property type="entry name" value="PHAGE INTEGRASE-RELATED"/>
    <property type="match status" value="1"/>
</dbReference>
<sequence length="440" mass="51390">MKIERIQMSSGESYSILFGKDGMPLPYQNLFVTFNYRNYSVASETSYAAFEHLRFLEEICEFLKIDLIERCKAGDFLDKKDFENLRKCSKFKVESFREQVAKQQSINVVQFNPERNKLETARAIFVKDEDGDISPHTAYNRLTTFAQYIGWLEEQLFPSKESNAEFELKKMRPAKFGTSDEHLDWGEWSSLSKAEVIRVLDVVRPDSDENPWKSESVKYRNQLIVNMYDGLGCRRGELLKIRVKTNDHKSDIRKRADNGTYVALIRSEVDKGDKRKVRPEGKTLGRYVPMDSRLGEMYENYLIYHRPNATGSEYIEYLFVTHNNKTKQNNALSLSQVNKIFRDISKVVGFRVHPHAHRHAWNDRFSDNANKRIAEKKTTEAKSESDRQKLQGWSENSKMAQHYSKRHEDKRAMDAGLELQEKHSSEIESIVGQYDQDIPF</sequence>
<organism evidence="5 6">
    <name type="scientific">Vibrio aestuarianus</name>
    <dbReference type="NCBI Taxonomy" id="28171"/>
    <lineage>
        <taxon>Bacteria</taxon>
        <taxon>Pseudomonadati</taxon>
        <taxon>Pseudomonadota</taxon>
        <taxon>Gammaproteobacteria</taxon>
        <taxon>Vibrionales</taxon>
        <taxon>Vibrionaceae</taxon>
        <taxon>Vibrio</taxon>
    </lineage>
</organism>
<dbReference type="EMBL" id="CALYLK010000114">
    <property type="protein sequence ID" value="CAH8208247.1"/>
    <property type="molecule type" value="Genomic_DNA"/>
</dbReference>
<feature type="compositionally biased region" description="Basic and acidic residues" evidence="3">
    <location>
        <begin position="376"/>
        <end position="389"/>
    </location>
</feature>
<evidence type="ECO:0000256" key="3">
    <source>
        <dbReference type="SAM" id="MobiDB-lite"/>
    </source>
</evidence>
<dbReference type="SUPFAM" id="SSF56349">
    <property type="entry name" value="DNA breaking-rejoining enzymes"/>
    <property type="match status" value="1"/>
</dbReference>
<protein>
    <submittedName>
        <fullName evidence="5">Site-specific integrase</fullName>
    </submittedName>
</protein>
<dbReference type="Pfam" id="PF00589">
    <property type="entry name" value="Phage_integrase"/>
    <property type="match status" value="1"/>
</dbReference>
<dbReference type="RefSeq" id="WP_168786419.1">
    <property type="nucleotide sequence ID" value="NZ_CALYLF010000106.1"/>
</dbReference>
<keyword evidence="2" id="KW-0233">DNA recombination</keyword>
<dbReference type="Gene3D" id="1.10.443.10">
    <property type="entry name" value="Intergrase catalytic core"/>
    <property type="match status" value="1"/>
</dbReference>
<evidence type="ECO:0000313" key="5">
    <source>
        <dbReference type="EMBL" id="CAH8208247.1"/>
    </source>
</evidence>
<keyword evidence="6" id="KW-1185">Reference proteome</keyword>
<proteinExistence type="predicted"/>
<dbReference type="InterPro" id="IPR011010">
    <property type="entry name" value="DNA_brk_join_enz"/>
</dbReference>
<dbReference type="PROSITE" id="PS51898">
    <property type="entry name" value="TYR_RECOMBINASE"/>
    <property type="match status" value="1"/>
</dbReference>
<feature type="compositionally biased region" description="Basic and acidic residues" evidence="3">
    <location>
        <begin position="406"/>
        <end position="421"/>
    </location>
</feature>
<name>A0ABM9FL90_9VIBR</name>
<feature type="domain" description="Tyr recombinase" evidence="4">
    <location>
        <begin position="186"/>
        <end position="418"/>
    </location>
</feature>
<reference evidence="5" key="1">
    <citation type="submission" date="2022-06" db="EMBL/GenBank/DDBJ databases">
        <authorList>
            <person name="Goudenege D."/>
            <person name="Le Roux F."/>
        </authorList>
    </citation>
    <scope>NUCLEOTIDE SEQUENCE</scope>
    <source>
        <strain evidence="5">12-063</strain>
    </source>
</reference>
<evidence type="ECO:0000256" key="2">
    <source>
        <dbReference type="ARBA" id="ARBA00023172"/>
    </source>
</evidence>
<comment type="caution">
    <text evidence="5">The sequence shown here is derived from an EMBL/GenBank/DDBJ whole genome shotgun (WGS) entry which is preliminary data.</text>
</comment>
<accession>A0ABM9FL90</accession>
<dbReference type="Proteomes" id="UP001152658">
    <property type="component" value="Unassembled WGS sequence"/>
</dbReference>
<dbReference type="PANTHER" id="PTHR30349:SF87">
    <property type="entry name" value="TRANSPOSASE A"/>
    <property type="match status" value="1"/>
</dbReference>
<evidence type="ECO:0000259" key="4">
    <source>
        <dbReference type="PROSITE" id="PS51898"/>
    </source>
</evidence>
<evidence type="ECO:0000256" key="1">
    <source>
        <dbReference type="ARBA" id="ARBA00022908"/>
    </source>
</evidence>